<evidence type="ECO:0000313" key="3">
    <source>
        <dbReference type="Proteomes" id="UP000597338"/>
    </source>
</evidence>
<organism evidence="2 3">
    <name type="scientific">Parapedobacter defluvii</name>
    <dbReference type="NCBI Taxonomy" id="2045106"/>
    <lineage>
        <taxon>Bacteria</taxon>
        <taxon>Pseudomonadati</taxon>
        <taxon>Bacteroidota</taxon>
        <taxon>Sphingobacteriia</taxon>
        <taxon>Sphingobacteriales</taxon>
        <taxon>Sphingobacteriaceae</taxon>
        <taxon>Parapedobacter</taxon>
    </lineage>
</organism>
<dbReference type="Gene3D" id="3.40.50.300">
    <property type="entry name" value="P-loop containing nucleotide triphosphate hydrolases"/>
    <property type="match status" value="1"/>
</dbReference>
<gene>
    <name evidence="2" type="ORF">GCM10011386_13890</name>
</gene>
<evidence type="ECO:0000313" key="2">
    <source>
        <dbReference type="EMBL" id="GGC23221.1"/>
    </source>
</evidence>
<dbReference type="SUPFAM" id="SSF52540">
    <property type="entry name" value="P-loop containing nucleoside triphosphate hydrolases"/>
    <property type="match status" value="1"/>
</dbReference>
<accession>A0ABQ1LFQ4</accession>
<dbReference type="InterPro" id="IPR027417">
    <property type="entry name" value="P-loop_NTPase"/>
</dbReference>
<keyword evidence="3" id="KW-1185">Reference proteome</keyword>
<protein>
    <recommendedName>
        <fullName evidence="1">ATPase AAA-type core domain-containing protein</fullName>
    </recommendedName>
</protein>
<dbReference type="PANTHER" id="PTHR23070">
    <property type="entry name" value="BCS1 AAA-TYPE ATPASE"/>
    <property type="match status" value="1"/>
</dbReference>
<dbReference type="InterPro" id="IPR003959">
    <property type="entry name" value="ATPase_AAA_core"/>
</dbReference>
<dbReference type="EMBL" id="BMIK01000003">
    <property type="protein sequence ID" value="GGC23221.1"/>
    <property type="molecule type" value="Genomic_DNA"/>
</dbReference>
<comment type="caution">
    <text evidence="2">The sequence shown here is derived from an EMBL/GenBank/DDBJ whole genome shotgun (WGS) entry which is preliminary data.</text>
</comment>
<feature type="domain" description="ATPase AAA-type core" evidence="1">
    <location>
        <begin position="203"/>
        <end position="322"/>
    </location>
</feature>
<sequence length="378" mass="43583">MQTNNLTLSPTTDRPFELAKTSAKMTISEVFAERKGSYLNEFTLFVAHFNSIPNFIHEVDIDCKKANLWFSENYKSEIKDFYYDKRYFNRSKKAEIDDIFYFLYDDLIVDFDTNCSTVRFLFRKTELSKVEDIINSIHKFKKRKQKQKPEISLLVNSMTGIETKSLQITKPKLNIEDNYNEDFKEIHKTILRRLSRKNDKGLVLLHGKPGTGKTSYIRYLISSLKKDVIFLPPNMASAITNPSLISILIDNPNSIFVIEDAENIVVDREQDGNSPVSALLNISDGLLADCLNVQIICSFNTDISKIDSALMRKGRLIAKYEFKELEVEKAQQLSNKLGFETNINKPMTLTSIYNQDEKDFQQSRKSNPIGFQAINNNR</sequence>
<dbReference type="Pfam" id="PF00004">
    <property type="entry name" value="AAA"/>
    <property type="match status" value="1"/>
</dbReference>
<dbReference type="InterPro" id="IPR050747">
    <property type="entry name" value="Mitochondrial_chaperone_BCS1"/>
</dbReference>
<dbReference type="Proteomes" id="UP000597338">
    <property type="component" value="Unassembled WGS sequence"/>
</dbReference>
<proteinExistence type="predicted"/>
<name>A0ABQ1LFQ4_9SPHI</name>
<evidence type="ECO:0000259" key="1">
    <source>
        <dbReference type="Pfam" id="PF00004"/>
    </source>
</evidence>
<reference evidence="3" key="1">
    <citation type="journal article" date="2019" name="Int. J. Syst. Evol. Microbiol.">
        <title>The Global Catalogue of Microorganisms (GCM) 10K type strain sequencing project: providing services to taxonomists for standard genome sequencing and annotation.</title>
        <authorList>
            <consortium name="The Broad Institute Genomics Platform"/>
            <consortium name="The Broad Institute Genome Sequencing Center for Infectious Disease"/>
            <person name="Wu L."/>
            <person name="Ma J."/>
        </authorList>
    </citation>
    <scope>NUCLEOTIDE SEQUENCE [LARGE SCALE GENOMIC DNA]</scope>
    <source>
        <strain evidence="3">CGMCC 1.15342</strain>
    </source>
</reference>